<evidence type="ECO:0000313" key="1">
    <source>
        <dbReference type="EMBL" id="DAE21730.1"/>
    </source>
</evidence>
<organism evidence="1">
    <name type="scientific">Podoviridae sp. ctaUh10</name>
    <dbReference type="NCBI Taxonomy" id="2826563"/>
    <lineage>
        <taxon>Viruses</taxon>
        <taxon>Duplodnaviria</taxon>
        <taxon>Heunggongvirae</taxon>
        <taxon>Uroviricota</taxon>
        <taxon>Caudoviricetes</taxon>
    </lineage>
</organism>
<name>A0A8S5QRX1_9CAUD</name>
<reference evidence="1" key="1">
    <citation type="journal article" date="2021" name="Proc. Natl. Acad. Sci. U.S.A.">
        <title>A Catalog of Tens of Thousands of Viruses from Human Metagenomes Reveals Hidden Associations with Chronic Diseases.</title>
        <authorList>
            <person name="Tisza M.J."/>
            <person name="Buck C.B."/>
        </authorList>
    </citation>
    <scope>NUCLEOTIDE SEQUENCE</scope>
    <source>
        <strain evidence="1">CtaUh10</strain>
    </source>
</reference>
<accession>A0A8S5QRX1</accession>
<proteinExistence type="predicted"/>
<dbReference type="EMBL" id="BK015716">
    <property type="protein sequence ID" value="DAE21730.1"/>
    <property type="molecule type" value="Genomic_DNA"/>
</dbReference>
<sequence>MYETFVALAYLRYSDKPPIEVGYATSYDKAAELVRKWAAVPSHTKNVAYFKVERRYYV</sequence>
<protein>
    <submittedName>
        <fullName evidence="1">Uncharacterized protein</fullName>
    </submittedName>
</protein>